<evidence type="ECO:0000313" key="1">
    <source>
        <dbReference type="EMBL" id="NKW11265.1"/>
    </source>
</evidence>
<dbReference type="AlphaFoldDB" id="A0A7X6JE61"/>
<accession>A0A7X6JE61</accession>
<dbReference type="EMBL" id="JAAXZB010000005">
    <property type="protein sequence ID" value="NKW11265.1"/>
    <property type="molecule type" value="Genomic_DNA"/>
</dbReference>
<organism evidence="1 2">
    <name type="scientific">Brucella tritici</name>
    <dbReference type="NCBI Taxonomy" id="94626"/>
    <lineage>
        <taxon>Bacteria</taxon>
        <taxon>Pseudomonadati</taxon>
        <taxon>Pseudomonadota</taxon>
        <taxon>Alphaproteobacteria</taxon>
        <taxon>Hyphomicrobiales</taxon>
        <taxon>Brucellaceae</taxon>
        <taxon>Brucella/Ochrobactrum group</taxon>
        <taxon>Brucella</taxon>
    </lineage>
</organism>
<name>A0A7X6JE61_9HYPH</name>
<proteinExistence type="predicted"/>
<dbReference type="Gene3D" id="3.60.21.10">
    <property type="match status" value="1"/>
</dbReference>
<dbReference type="InterPro" id="IPR029052">
    <property type="entry name" value="Metallo-depent_PP-like"/>
</dbReference>
<reference evidence="1 2" key="1">
    <citation type="submission" date="2020-04" db="EMBL/GenBank/DDBJ databases">
        <title>Whole genome sequencing of clinical and environmental type strains of Ochrobactrum.</title>
        <authorList>
            <person name="Dharne M."/>
        </authorList>
    </citation>
    <scope>NUCLEOTIDE SEQUENCE [LARGE SCALE GENOMIC DNA]</scope>
    <source>
        <strain evidence="1 2">DSM 13340</strain>
    </source>
</reference>
<dbReference type="Proteomes" id="UP000558475">
    <property type="component" value="Unassembled WGS sequence"/>
</dbReference>
<evidence type="ECO:0000313" key="2">
    <source>
        <dbReference type="Proteomes" id="UP000558475"/>
    </source>
</evidence>
<sequence>MVTWNAKHHGSFLAFGHSHGKIESLPGSVDVGVDAQGFKPISVEDFILQAEKTFVDAPTVVERFVDQTVFELYRDDGKGWVERGRKYKEEHEAKERRSAYGRGS</sequence>
<gene>
    <name evidence="1" type="ORF">HGG76_27065</name>
</gene>
<protein>
    <submittedName>
        <fullName evidence="1">Uncharacterized protein</fullName>
    </submittedName>
</protein>
<comment type="caution">
    <text evidence="1">The sequence shown here is derived from an EMBL/GenBank/DDBJ whole genome shotgun (WGS) entry which is preliminary data.</text>
</comment>